<keyword evidence="8" id="KW-0808">Transferase</keyword>
<dbReference type="Gene3D" id="3.60.10.10">
    <property type="entry name" value="Endonuclease/exonuclease/phosphatase"/>
    <property type="match status" value="1"/>
</dbReference>
<dbReference type="InterPro" id="IPR036875">
    <property type="entry name" value="Znf_CCHC_sf"/>
</dbReference>
<organism evidence="8 9">
    <name type="scientific">Fusarium torulosum</name>
    <dbReference type="NCBI Taxonomy" id="33205"/>
    <lineage>
        <taxon>Eukaryota</taxon>
        <taxon>Fungi</taxon>
        <taxon>Dikarya</taxon>
        <taxon>Ascomycota</taxon>
        <taxon>Pezizomycotina</taxon>
        <taxon>Sordariomycetes</taxon>
        <taxon>Hypocreomycetidae</taxon>
        <taxon>Hypocreales</taxon>
        <taxon>Nectriaceae</taxon>
        <taxon>Fusarium</taxon>
    </lineage>
</organism>
<dbReference type="GO" id="GO:0008270">
    <property type="term" value="F:zinc ion binding"/>
    <property type="evidence" value="ECO:0007669"/>
    <property type="project" value="UniProtKB-KW"/>
</dbReference>
<dbReference type="InterPro" id="IPR036691">
    <property type="entry name" value="Endo/exonu/phosph_ase_sf"/>
</dbReference>
<feature type="region of interest" description="Disordered" evidence="5">
    <location>
        <begin position="1"/>
        <end position="37"/>
    </location>
</feature>
<feature type="coiled-coil region" evidence="4">
    <location>
        <begin position="72"/>
        <end position="107"/>
    </location>
</feature>
<dbReference type="Pfam" id="PF00078">
    <property type="entry name" value="RVT_1"/>
    <property type="match status" value="1"/>
</dbReference>
<dbReference type="PROSITE" id="PS50878">
    <property type="entry name" value="RT_POL"/>
    <property type="match status" value="1"/>
</dbReference>
<name>A0AAE8SE25_9HYPO</name>
<dbReference type="InterPro" id="IPR001878">
    <property type="entry name" value="Znf_CCHC"/>
</dbReference>
<evidence type="ECO:0000256" key="4">
    <source>
        <dbReference type="SAM" id="Coils"/>
    </source>
</evidence>
<dbReference type="InterPro" id="IPR000477">
    <property type="entry name" value="RT_dom"/>
</dbReference>
<dbReference type="Proteomes" id="UP001187734">
    <property type="component" value="Unassembled WGS sequence"/>
</dbReference>
<dbReference type="Pfam" id="PF14529">
    <property type="entry name" value="Exo_endo_phos_2"/>
    <property type="match status" value="1"/>
</dbReference>
<evidence type="ECO:0000256" key="3">
    <source>
        <dbReference type="PROSITE-ProRule" id="PRU00047"/>
    </source>
</evidence>
<keyword evidence="3" id="KW-0863">Zinc-finger</keyword>
<evidence type="ECO:0000313" key="8">
    <source>
        <dbReference type="EMBL" id="SPJ72418.1"/>
    </source>
</evidence>
<sequence length="1621" mass="181675">MEQQNGDMEWQEEGETSEGALGQNRARKQTAPKSAGGMVEAVQSLKQLLEQDLNKKIEAMKAEFQLEFTKLRDRMAEEVARATAQMAQELSQVRDQLTQVCGELEQARLQLDMLNKTETPRSSVQSYADAARMTSTSMSSQSSSAARSATPEPVFCTVDTSRVPEDHLGDVTPTIIRKTVEQEMRQSSDQPHWRCVAVTRDGRNANRLRVIGRNEEEMQKIKTILETRKAPGARVLRDQLYPIKVDSMNRMAVFDQKFNVLPGALETLSHENEVQIAKAAWLSRKVNPKSYGSMVVYLTKSNDAKKLLQEHYFLVAGESAYTSVFEQTTGPEQCYNCQELGHKAFSCSKNRVCARCAAEGHHHSGMDKSLQVIQLNVRKQDTVHESLMNDKKLQDYTVIAIQEPQAYQKDGRLLTVPMGHPRWVKMVPMVWREGRWPIRSMLWVSKDVEAEQIPIETADMTAAILRLPERLVLVVSVYVPGGDVQALQDTSNALRQVISNTRRQAGSLVDVAVVGDFNRHDQLWGGDDISLTRQGEADPIISLMTEFDLTSLLPRGTKTWSGGDFETTVDLVLASADLASSTVKCMIHGTEHGSDHRAIETEFDVSVPMPQAQERPLLKNAPWKEINARIAEALEAIPEQGTVQQKTDRLMTVVLEAVRALTPRAKPSPYAKRWWTSDLTQLRQIYTHWRNRARASRRAGRACEELEDTARGAAKQYHDAIRQQKKTHWNEFLADNDNIWKAAKYLKSGDDTAFGKVPQLTRADGTRTTNNIEQAEEMLATFFPPLPEQIEEEGDRPQRGSAITMPDITMEEVERQLFAAKSWKAPGEDGLPVLVWKQIWPSVRHRVFSLFRTSLEDGVLPNQWRHAKIIPLKKPNKENYSVAKAWRPISLLSTLGKILEAVVAERISHAVETHGLLPTNHFGARKQRSAEQALMLLQEQIYAAWRGRRILSLVSFDVKGAYNGVCKERLIQRLRARGIPEDLLRWVEAFCSDRTATIQVNGQASEKRNLPQAGLPQGSPLSPILFLFFNADLVQQRIDCYGGAIAFVDDFTAWVTGPTAESNRDGIKEIIKKALGWERRSGATFETEKTAIIHFTRKAYKSNAEPFAIRGQLVHPKTQVKVLGMIMDAGLKYKEHIARAAAKGLNSAMELQRLRGLTPRTARQLFAATVAPVVDYASNVWMHACKYRRASPINRVQRIGANAIVGTFLTVATSVAEAEAHIPSAHERFWRRAIKMWTDLHTLPATNPLRNATSRIRKFRRYNRSPFYEVAVALNEIPMEELETINPFTVAPWVERVQTIVDDGDSSGTTQADLGWAVRTAVSSSARNGVVGVGGVIEIPASVRGGPKLERFSFTLGMRTEQNPFSGELAAMAYALRHLPNLEYRSVALLASNKAAVLTVRNPRQQSGQEYVGCIYYSIDSLKAKGNVVAVIWTSTSAEHRLLEMAKKEARSASRDGAVPALKFPRMRSTTLNMARLGQRTGRHLPDNIGKFSKRVDAALPGKHTRLLYDGLSRREASVLAQLRTGMARLNGYLFRIRVAPSQECACGQAAETVEHFLFRCTKWTAHRTEMLQSTETLRGNLSFYLGGKSPSDDAKWTPNMRAVHATIRFAIATGRLDTQY</sequence>
<keyword evidence="8" id="KW-0548">Nucleotidyltransferase</keyword>
<feature type="domain" description="CCHC-type" evidence="6">
    <location>
        <begin position="334"/>
        <end position="349"/>
    </location>
</feature>
<feature type="domain" description="Reverse transcriptase" evidence="7">
    <location>
        <begin position="853"/>
        <end position="1127"/>
    </location>
</feature>
<dbReference type="SUPFAM" id="SSF56219">
    <property type="entry name" value="DNase I-like"/>
    <property type="match status" value="1"/>
</dbReference>
<dbReference type="Gene3D" id="4.10.60.10">
    <property type="entry name" value="Zinc finger, CCHC-type"/>
    <property type="match status" value="1"/>
</dbReference>
<comment type="caution">
    <text evidence="8">The sequence shown here is derived from an EMBL/GenBank/DDBJ whole genome shotgun (WGS) entry which is preliminary data.</text>
</comment>
<keyword evidence="8" id="KW-0695">RNA-directed DNA polymerase</keyword>
<keyword evidence="2" id="KW-0496">Mitochondrion</keyword>
<dbReference type="PANTHER" id="PTHR33481">
    <property type="entry name" value="REVERSE TRANSCRIPTASE"/>
    <property type="match status" value="1"/>
</dbReference>
<dbReference type="GO" id="GO:0005739">
    <property type="term" value="C:mitochondrion"/>
    <property type="evidence" value="ECO:0007669"/>
    <property type="project" value="UniProtKB-SubCell"/>
</dbReference>
<dbReference type="SUPFAM" id="SSF57756">
    <property type="entry name" value="Retrovirus zinc finger-like domains"/>
    <property type="match status" value="1"/>
</dbReference>
<evidence type="ECO:0000259" key="7">
    <source>
        <dbReference type="PROSITE" id="PS50878"/>
    </source>
</evidence>
<evidence type="ECO:0000256" key="1">
    <source>
        <dbReference type="ARBA" id="ARBA00004173"/>
    </source>
</evidence>
<dbReference type="GO" id="GO:0003964">
    <property type="term" value="F:RNA-directed DNA polymerase activity"/>
    <property type="evidence" value="ECO:0007669"/>
    <property type="project" value="UniProtKB-KW"/>
</dbReference>
<dbReference type="PROSITE" id="PS50158">
    <property type="entry name" value="ZF_CCHC"/>
    <property type="match status" value="1"/>
</dbReference>
<gene>
    <name evidence="8" type="ORF">FTOL_02146</name>
</gene>
<reference evidence="8" key="1">
    <citation type="submission" date="2018-03" db="EMBL/GenBank/DDBJ databases">
        <authorList>
            <person name="Guldener U."/>
        </authorList>
    </citation>
    <scope>NUCLEOTIDE SEQUENCE</scope>
</reference>
<keyword evidence="4" id="KW-0175">Coiled coil</keyword>
<comment type="subcellular location">
    <subcellularLocation>
        <location evidence="1">Mitochondrion</location>
    </subcellularLocation>
</comment>
<keyword evidence="9" id="KW-1185">Reference proteome</keyword>
<evidence type="ECO:0000259" key="6">
    <source>
        <dbReference type="PROSITE" id="PS50158"/>
    </source>
</evidence>
<accession>A0AAE8SE25</accession>
<evidence type="ECO:0000256" key="5">
    <source>
        <dbReference type="SAM" id="MobiDB-lite"/>
    </source>
</evidence>
<dbReference type="PANTHER" id="PTHR33481:SF1">
    <property type="entry name" value="ENDONUCLEASE_EXONUCLEASE_PHOSPHATASE DOMAIN-CONTAINING PROTEIN-RELATED"/>
    <property type="match status" value="1"/>
</dbReference>
<dbReference type="InterPro" id="IPR005135">
    <property type="entry name" value="Endo/exonuclease/phosphatase"/>
</dbReference>
<dbReference type="CDD" id="cd01650">
    <property type="entry name" value="RT_nLTR_like"/>
    <property type="match status" value="1"/>
</dbReference>
<keyword evidence="3" id="KW-0479">Metal-binding</keyword>
<evidence type="ECO:0000313" key="9">
    <source>
        <dbReference type="Proteomes" id="UP001187734"/>
    </source>
</evidence>
<dbReference type="SUPFAM" id="SSF56672">
    <property type="entry name" value="DNA/RNA polymerases"/>
    <property type="match status" value="1"/>
</dbReference>
<dbReference type="InterPro" id="IPR043502">
    <property type="entry name" value="DNA/RNA_pol_sf"/>
</dbReference>
<dbReference type="GO" id="GO:0003676">
    <property type="term" value="F:nucleic acid binding"/>
    <property type="evidence" value="ECO:0007669"/>
    <property type="project" value="InterPro"/>
</dbReference>
<evidence type="ECO:0000256" key="2">
    <source>
        <dbReference type="ARBA" id="ARBA00023128"/>
    </source>
</evidence>
<dbReference type="EMBL" id="ONZP01000061">
    <property type="protein sequence ID" value="SPJ72418.1"/>
    <property type="molecule type" value="Genomic_DNA"/>
</dbReference>
<protein>
    <submittedName>
        <fullName evidence="8">Probable reverse transcriptase</fullName>
    </submittedName>
</protein>
<keyword evidence="3" id="KW-0862">Zinc</keyword>
<proteinExistence type="predicted"/>